<sequence length="70" mass="8286">MDQCVLNVNYRLKPETKFGFLLNLYVLSENFRLLKVDRLVYPECCFLQFVYKKVNFGVLLIRECFAEALG</sequence>
<evidence type="ECO:0000313" key="2">
    <source>
        <dbReference type="Proteomes" id="UP000187609"/>
    </source>
</evidence>
<protein>
    <submittedName>
        <fullName evidence="1">Uncharacterized protein</fullName>
    </submittedName>
</protein>
<name>A0A314LFJ1_NICAT</name>
<comment type="caution">
    <text evidence="1">The sequence shown here is derived from an EMBL/GenBank/DDBJ whole genome shotgun (WGS) entry which is preliminary data.</text>
</comment>
<dbReference type="EMBL" id="MJEQ01000034">
    <property type="protein sequence ID" value="OIT40323.1"/>
    <property type="molecule type" value="Genomic_DNA"/>
</dbReference>
<dbReference type="Proteomes" id="UP000187609">
    <property type="component" value="Unassembled WGS sequence"/>
</dbReference>
<gene>
    <name evidence="1" type="ORF">A4A49_21560</name>
</gene>
<dbReference type="AlphaFoldDB" id="A0A314LFJ1"/>
<accession>A0A314LFJ1</accession>
<reference evidence="1" key="1">
    <citation type="submission" date="2016-11" db="EMBL/GenBank/DDBJ databases">
        <title>The genome of Nicotiana attenuata.</title>
        <authorList>
            <person name="Xu S."/>
            <person name="Brockmoeller T."/>
            <person name="Gaquerel E."/>
            <person name="Navarro A."/>
            <person name="Kuhl H."/>
            <person name="Gase K."/>
            <person name="Ling Z."/>
            <person name="Zhou W."/>
            <person name="Kreitzer C."/>
            <person name="Stanke M."/>
            <person name="Tang H."/>
            <person name="Lyons E."/>
            <person name="Pandey P."/>
            <person name="Pandey S.P."/>
            <person name="Timmermann B."/>
            <person name="Baldwin I.T."/>
        </authorList>
    </citation>
    <scope>NUCLEOTIDE SEQUENCE [LARGE SCALE GENOMIC DNA]</scope>
    <source>
        <strain evidence="1">UT</strain>
    </source>
</reference>
<keyword evidence="2" id="KW-1185">Reference proteome</keyword>
<evidence type="ECO:0000313" key="1">
    <source>
        <dbReference type="EMBL" id="OIT40323.1"/>
    </source>
</evidence>
<proteinExistence type="predicted"/>
<organism evidence="1 2">
    <name type="scientific">Nicotiana attenuata</name>
    <name type="common">Coyote tobacco</name>
    <dbReference type="NCBI Taxonomy" id="49451"/>
    <lineage>
        <taxon>Eukaryota</taxon>
        <taxon>Viridiplantae</taxon>
        <taxon>Streptophyta</taxon>
        <taxon>Embryophyta</taxon>
        <taxon>Tracheophyta</taxon>
        <taxon>Spermatophyta</taxon>
        <taxon>Magnoliopsida</taxon>
        <taxon>eudicotyledons</taxon>
        <taxon>Gunneridae</taxon>
        <taxon>Pentapetalae</taxon>
        <taxon>asterids</taxon>
        <taxon>lamiids</taxon>
        <taxon>Solanales</taxon>
        <taxon>Solanaceae</taxon>
        <taxon>Nicotianoideae</taxon>
        <taxon>Nicotianeae</taxon>
        <taxon>Nicotiana</taxon>
    </lineage>
</organism>
<dbReference type="Gramene" id="OIT40323">
    <property type="protein sequence ID" value="OIT40323"/>
    <property type="gene ID" value="A4A49_21560"/>
</dbReference>